<accession>A0ABW0DKP4</accession>
<dbReference type="RefSeq" id="WP_344646177.1">
    <property type="nucleotide sequence ID" value="NZ_BAAASS010000031.1"/>
</dbReference>
<proteinExistence type="predicted"/>
<feature type="region of interest" description="Disordered" evidence="1">
    <location>
        <begin position="115"/>
        <end position="139"/>
    </location>
</feature>
<name>A0ABW0DKP4_STRFI</name>
<evidence type="ECO:0000256" key="1">
    <source>
        <dbReference type="SAM" id="MobiDB-lite"/>
    </source>
</evidence>
<protein>
    <submittedName>
        <fullName evidence="2">Uncharacterized protein</fullName>
    </submittedName>
</protein>
<keyword evidence="3" id="KW-1185">Reference proteome</keyword>
<comment type="caution">
    <text evidence="2">The sequence shown here is derived from an EMBL/GenBank/DDBJ whole genome shotgun (WGS) entry which is preliminary data.</text>
</comment>
<dbReference type="EMBL" id="JBHSKL010000072">
    <property type="protein sequence ID" value="MFC5230027.1"/>
    <property type="molecule type" value="Genomic_DNA"/>
</dbReference>
<evidence type="ECO:0000313" key="3">
    <source>
        <dbReference type="Proteomes" id="UP001596156"/>
    </source>
</evidence>
<sequence>MIENWSGYYRSPDGRHYSMHSRPLDPPACVLQPAVQDPDTGQWHTDRDAPLVEVSEEEFAAYVEVPRERLRDPRITRLAGLVTDLLAEYEVATGRPAATAAEIREALDQVAEIPEEARQRRHAAARNAAAQGFHRGRRR</sequence>
<evidence type="ECO:0000313" key="2">
    <source>
        <dbReference type="EMBL" id="MFC5230027.1"/>
    </source>
</evidence>
<dbReference type="Proteomes" id="UP001596156">
    <property type="component" value="Unassembled WGS sequence"/>
</dbReference>
<organism evidence="2 3">
    <name type="scientific">Streptomyces fimbriatus</name>
    <dbReference type="NCBI Taxonomy" id="68197"/>
    <lineage>
        <taxon>Bacteria</taxon>
        <taxon>Bacillati</taxon>
        <taxon>Actinomycetota</taxon>
        <taxon>Actinomycetes</taxon>
        <taxon>Kitasatosporales</taxon>
        <taxon>Streptomycetaceae</taxon>
        <taxon>Streptomyces</taxon>
    </lineage>
</organism>
<reference evidence="3" key="1">
    <citation type="journal article" date="2019" name="Int. J. Syst. Evol. Microbiol.">
        <title>The Global Catalogue of Microorganisms (GCM) 10K type strain sequencing project: providing services to taxonomists for standard genome sequencing and annotation.</title>
        <authorList>
            <consortium name="The Broad Institute Genomics Platform"/>
            <consortium name="The Broad Institute Genome Sequencing Center for Infectious Disease"/>
            <person name="Wu L."/>
            <person name="Ma J."/>
        </authorList>
    </citation>
    <scope>NUCLEOTIDE SEQUENCE [LARGE SCALE GENOMIC DNA]</scope>
    <source>
        <strain evidence="3">CCM 8479</strain>
    </source>
</reference>
<gene>
    <name evidence="2" type="ORF">ACFPN6_37085</name>
</gene>